<dbReference type="InterPro" id="IPR000408">
    <property type="entry name" value="Reg_chr_condens"/>
</dbReference>
<accession>A0A316Z5A1</accession>
<evidence type="ECO:0000313" key="3">
    <source>
        <dbReference type="EMBL" id="PWN96731.1"/>
    </source>
</evidence>
<evidence type="ECO:0000313" key="4">
    <source>
        <dbReference type="Proteomes" id="UP000245946"/>
    </source>
</evidence>
<evidence type="ECO:0000256" key="1">
    <source>
        <dbReference type="ARBA" id="ARBA00022737"/>
    </source>
</evidence>
<dbReference type="SUPFAM" id="SSF50985">
    <property type="entry name" value="RCC1/BLIP-II"/>
    <property type="match status" value="1"/>
</dbReference>
<keyword evidence="4" id="KW-1185">Reference proteome</keyword>
<name>A0A316Z5A1_9BASI</name>
<dbReference type="InterPro" id="IPR051210">
    <property type="entry name" value="Ub_ligase/GEF_domain"/>
</dbReference>
<dbReference type="EMBL" id="KZ819298">
    <property type="protein sequence ID" value="PWN96731.1"/>
    <property type="molecule type" value="Genomic_DNA"/>
</dbReference>
<dbReference type="PANTHER" id="PTHR22870:SF408">
    <property type="entry name" value="OS09G0560450 PROTEIN"/>
    <property type="match status" value="1"/>
</dbReference>
<organism evidence="3 4">
    <name type="scientific">Tilletiopsis washingtonensis</name>
    <dbReference type="NCBI Taxonomy" id="58919"/>
    <lineage>
        <taxon>Eukaryota</taxon>
        <taxon>Fungi</taxon>
        <taxon>Dikarya</taxon>
        <taxon>Basidiomycota</taxon>
        <taxon>Ustilaginomycotina</taxon>
        <taxon>Exobasidiomycetes</taxon>
        <taxon>Entylomatales</taxon>
        <taxon>Entylomatales incertae sedis</taxon>
        <taxon>Tilletiopsis</taxon>
    </lineage>
</organism>
<dbReference type="PROSITE" id="PS50181">
    <property type="entry name" value="FBOX"/>
    <property type="match status" value="1"/>
</dbReference>
<dbReference type="RefSeq" id="XP_025597010.1">
    <property type="nucleotide sequence ID" value="XM_025742910.1"/>
</dbReference>
<dbReference type="STRING" id="58919.A0A316Z5A1"/>
<dbReference type="PANTHER" id="PTHR22870">
    <property type="entry name" value="REGULATOR OF CHROMOSOME CONDENSATION"/>
    <property type="match status" value="1"/>
</dbReference>
<dbReference type="GeneID" id="37270454"/>
<proteinExistence type="predicted"/>
<keyword evidence="1" id="KW-0677">Repeat</keyword>
<dbReference type="Pfam" id="PF00415">
    <property type="entry name" value="RCC1"/>
    <property type="match status" value="1"/>
</dbReference>
<gene>
    <name evidence="3" type="ORF">FA09DRAFT_331191</name>
</gene>
<dbReference type="OrthoDB" id="61110at2759"/>
<dbReference type="InterPro" id="IPR009091">
    <property type="entry name" value="RCC1/BLIP-II"/>
</dbReference>
<dbReference type="AlphaFoldDB" id="A0A316Z5A1"/>
<feature type="domain" description="F-box" evidence="2">
    <location>
        <begin position="2"/>
        <end position="49"/>
    </location>
</feature>
<protein>
    <recommendedName>
        <fullName evidence="2">F-box domain-containing protein</fullName>
    </recommendedName>
</protein>
<dbReference type="InterPro" id="IPR001810">
    <property type="entry name" value="F-box_dom"/>
</dbReference>
<reference evidence="3 4" key="1">
    <citation type="journal article" date="2018" name="Mol. Biol. Evol.">
        <title>Broad Genomic Sampling Reveals a Smut Pathogenic Ancestry of the Fungal Clade Ustilaginomycotina.</title>
        <authorList>
            <person name="Kijpornyongpan T."/>
            <person name="Mondo S.J."/>
            <person name="Barry K."/>
            <person name="Sandor L."/>
            <person name="Lee J."/>
            <person name="Lipzen A."/>
            <person name="Pangilinan J."/>
            <person name="LaButti K."/>
            <person name="Hainaut M."/>
            <person name="Henrissat B."/>
            <person name="Grigoriev I.V."/>
            <person name="Spatafora J.W."/>
            <person name="Aime M.C."/>
        </authorList>
    </citation>
    <scope>NUCLEOTIDE SEQUENCE [LARGE SCALE GENOMIC DNA]</scope>
    <source>
        <strain evidence="3 4">MCA 4186</strain>
    </source>
</reference>
<dbReference type="Proteomes" id="UP000245946">
    <property type="component" value="Unassembled WGS sequence"/>
</dbReference>
<evidence type="ECO:0000259" key="2">
    <source>
        <dbReference type="PROSITE" id="PS50181"/>
    </source>
</evidence>
<dbReference type="Gene3D" id="2.130.10.30">
    <property type="entry name" value="Regulator of chromosome condensation 1/beta-lactamase-inhibitor protein II"/>
    <property type="match status" value="2"/>
</dbReference>
<sequence length="636" mass="69507">MPCSLLDLPPELLLYSILPLLPSSAVLSFRLASRRANELGSDASLWRALLLRELNFPAHASARVAGWRQLYAGLRAPTLWTWGEDSEGRLGIGAGHDTRNVPQQVAALIRREWGAPFPVSPRWQDAPLIVGNELGDPDREWPYLEAAPEFLIRESAGIELGAPVELHAAGWSFLALTSTGCVLTWGALRQRQSFQYREVWTPSILDSFNKRVRRLAVGTAAIGVTDDDHILQWSGPDSPRVLPDLFPFHRVTDRPRVELLASSGDVAAVAARFHLDGEQGSATQQRIAAWNTRWTAEVDETHRSYIDIGQRRGVPVAAHDVAATLLPELPLPPDDLAATLADPSLSASRQHTAHTTVARLAAGERYLYALTPSGLLYKIDITQPAWPPDDFVADRVEEEWQGELRHFARAYGPGGRQWQLLRAFCDPLLLRADARWAAMDKAHLLSAPELRLTHLSANFRSFVAYSQPSTNDGAHAQGIVLLGDEDAGHLSPPKLLPELQGSGVLKVAVGDYHFASLDSAGKVRTWGQWSKGALGTWDAHPVASSLAVAPPQPRGLRGGFRIGLAGATARRTQQSFEPQDDGTSPLSRRCAARHVPREQKEPVQVAFADCERLAEPGGSVEEQTANTFVFDIALAG</sequence>